<name>A0ABR0QHL6_GOSAR</name>
<comment type="caution">
    <text evidence="1">The sequence shown here is derived from an EMBL/GenBank/DDBJ whole genome shotgun (WGS) entry which is preliminary data.</text>
</comment>
<keyword evidence="2" id="KW-1185">Reference proteome</keyword>
<proteinExistence type="predicted"/>
<dbReference type="EMBL" id="JARKNE010000003">
    <property type="protein sequence ID" value="KAK5838771.1"/>
    <property type="molecule type" value="Genomic_DNA"/>
</dbReference>
<sequence length="132" mass="15182">MSRMWWTSNERSRGWSMLAWDRMCYPKGMGGLGFGVLRLFNLALLSRQVWRLTQFKDTLCYKNFEKKCPRCGAKEETLIHALKDCPSARAILTLGGFDNLLLVGDYSCCIDWLEDVLRVLDLKAAADFFTTL</sequence>
<organism evidence="1 2">
    <name type="scientific">Gossypium arboreum</name>
    <name type="common">Tree cotton</name>
    <name type="synonym">Gossypium nanking</name>
    <dbReference type="NCBI Taxonomy" id="29729"/>
    <lineage>
        <taxon>Eukaryota</taxon>
        <taxon>Viridiplantae</taxon>
        <taxon>Streptophyta</taxon>
        <taxon>Embryophyta</taxon>
        <taxon>Tracheophyta</taxon>
        <taxon>Spermatophyta</taxon>
        <taxon>Magnoliopsida</taxon>
        <taxon>eudicotyledons</taxon>
        <taxon>Gunneridae</taxon>
        <taxon>Pentapetalae</taxon>
        <taxon>rosids</taxon>
        <taxon>malvids</taxon>
        <taxon>Malvales</taxon>
        <taxon>Malvaceae</taxon>
        <taxon>Malvoideae</taxon>
        <taxon>Gossypium</taxon>
    </lineage>
</organism>
<gene>
    <name evidence="1" type="ORF">PVK06_007509</name>
</gene>
<evidence type="ECO:0008006" key="3">
    <source>
        <dbReference type="Google" id="ProtNLM"/>
    </source>
</evidence>
<dbReference type="Proteomes" id="UP001358586">
    <property type="component" value="Chromosome 3"/>
</dbReference>
<evidence type="ECO:0000313" key="2">
    <source>
        <dbReference type="Proteomes" id="UP001358586"/>
    </source>
</evidence>
<evidence type="ECO:0000313" key="1">
    <source>
        <dbReference type="EMBL" id="KAK5838771.1"/>
    </source>
</evidence>
<accession>A0ABR0QHL6</accession>
<reference evidence="1 2" key="1">
    <citation type="submission" date="2023-03" db="EMBL/GenBank/DDBJ databases">
        <title>WGS of Gossypium arboreum.</title>
        <authorList>
            <person name="Yu D."/>
        </authorList>
    </citation>
    <scope>NUCLEOTIDE SEQUENCE [LARGE SCALE GENOMIC DNA]</scope>
    <source>
        <tissue evidence="1">Leaf</tissue>
    </source>
</reference>
<protein>
    <recommendedName>
        <fullName evidence="3">Reverse transcriptase</fullName>
    </recommendedName>
</protein>